<reference evidence="1 2" key="1">
    <citation type="submission" date="2021-07" db="EMBL/GenBank/DDBJ databases">
        <title>Whole genome sequencing of non-tuberculosis mycobacteria type-strains.</title>
        <authorList>
            <person name="Igarashi Y."/>
            <person name="Osugi A."/>
            <person name="Mitarai S."/>
        </authorList>
    </citation>
    <scope>NUCLEOTIDE SEQUENCE [LARGE SCALE GENOMIC DNA]</scope>
    <source>
        <strain evidence="1 2">JCM 16370</strain>
    </source>
</reference>
<dbReference type="Proteomes" id="UP000825367">
    <property type="component" value="Chromosome"/>
</dbReference>
<dbReference type="EMBL" id="CP080333">
    <property type="protein sequence ID" value="QYL20213.1"/>
    <property type="molecule type" value="Genomic_DNA"/>
</dbReference>
<dbReference type="RefSeq" id="WP_096310941.1">
    <property type="nucleotide sequence ID" value="NZ_BAAAVX010000076.1"/>
</dbReference>
<gene>
    <name evidence="1" type="ORF">K0O64_09490</name>
</gene>
<evidence type="ECO:0000313" key="2">
    <source>
        <dbReference type="Proteomes" id="UP000825367"/>
    </source>
</evidence>
<evidence type="ECO:0000313" key="1">
    <source>
        <dbReference type="EMBL" id="QYL20213.1"/>
    </source>
</evidence>
<protein>
    <submittedName>
        <fullName evidence="1">Uncharacterized protein</fullName>
    </submittedName>
</protein>
<keyword evidence="2" id="KW-1185">Reference proteome</keyword>
<organism evidence="1 2">
    <name type="scientific">Mycolicibacterium pallens</name>
    <dbReference type="NCBI Taxonomy" id="370524"/>
    <lineage>
        <taxon>Bacteria</taxon>
        <taxon>Bacillati</taxon>
        <taxon>Actinomycetota</taxon>
        <taxon>Actinomycetes</taxon>
        <taxon>Mycobacteriales</taxon>
        <taxon>Mycobacteriaceae</taxon>
        <taxon>Mycolicibacterium</taxon>
    </lineage>
</organism>
<sequence length="55" mass="6270">MSTWFSRVASRLATLLDPGHGPWNPSSTGWDDVDADARRMRADLDALRVRFSDHR</sequence>
<proteinExistence type="predicted"/>
<name>A0ABX8VV98_9MYCO</name>
<accession>A0ABX8VV98</accession>